<name>A0A0P1G3R0_9RHOB</name>
<accession>A0A0P1G3R0</accession>
<organism evidence="2 3">
    <name type="scientific">Tritonibacter multivorans</name>
    <dbReference type="NCBI Taxonomy" id="928856"/>
    <lineage>
        <taxon>Bacteria</taxon>
        <taxon>Pseudomonadati</taxon>
        <taxon>Pseudomonadota</taxon>
        <taxon>Alphaproteobacteria</taxon>
        <taxon>Rhodobacterales</taxon>
        <taxon>Paracoccaceae</taxon>
        <taxon>Tritonibacter</taxon>
    </lineage>
</organism>
<dbReference type="EMBL" id="CYSD01000014">
    <property type="protein sequence ID" value="CUH76437.1"/>
    <property type="molecule type" value="Genomic_DNA"/>
</dbReference>
<keyword evidence="3" id="KW-1185">Reference proteome</keyword>
<gene>
    <name evidence="2" type="ORF">TRM7557_00898</name>
</gene>
<feature type="chain" id="PRO_5006063044" description="Lipoprotein" evidence="1">
    <location>
        <begin position="26"/>
        <end position="173"/>
    </location>
</feature>
<evidence type="ECO:0000313" key="2">
    <source>
        <dbReference type="EMBL" id="CUH76437.1"/>
    </source>
</evidence>
<reference evidence="2 3" key="1">
    <citation type="submission" date="2015-09" db="EMBL/GenBank/DDBJ databases">
        <authorList>
            <consortium name="Swine Surveillance"/>
        </authorList>
    </citation>
    <scope>NUCLEOTIDE SEQUENCE [LARGE SCALE GENOMIC DNA]</scope>
    <source>
        <strain evidence="2 3">CECT 7557</strain>
    </source>
</reference>
<protein>
    <recommendedName>
        <fullName evidence="4">Lipoprotein</fullName>
    </recommendedName>
</protein>
<proteinExistence type="predicted"/>
<keyword evidence="1" id="KW-0732">Signal</keyword>
<sequence length="173" mass="18454">MWSMRSVLISKVAAALILSATQAAALTCVPMGPGDVYQIIAREEAAEYVVLEGRLSFDPTSLPQSGKSAPKKPQRISAHFTGLMLGERFFDQDVTGELLIESHCEAGQCGALQDGERYLLFARQEADALVLPLDPCVSFAFSAADGAAGDVILQCHKGLECPSELPVPPVSFD</sequence>
<feature type="signal peptide" evidence="1">
    <location>
        <begin position="1"/>
        <end position="25"/>
    </location>
</feature>
<dbReference type="STRING" id="928856.SAMN04488049_11229"/>
<evidence type="ECO:0000256" key="1">
    <source>
        <dbReference type="SAM" id="SignalP"/>
    </source>
</evidence>
<evidence type="ECO:0008006" key="4">
    <source>
        <dbReference type="Google" id="ProtNLM"/>
    </source>
</evidence>
<dbReference type="Proteomes" id="UP000052022">
    <property type="component" value="Unassembled WGS sequence"/>
</dbReference>
<evidence type="ECO:0000313" key="3">
    <source>
        <dbReference type="Proteomes" id="UP000052022"/>
    </source>
</evidence>
<dbReference type="AlphaFoldDB" id="A0A0P1G3R0"/>